<dbReference type="Gene3D" id="1.10.600.10">
    <property type="entry name" value="Farnesyl Diphosphate Synthase"/>
    <property type="match status" value="1"/>
</dbReference>
<evidence type="ECO:0000313" key="1">
    <source>
        <dbReference type="EMBL" id="KAF7343863.1"/>
    </source>
</evidence>
<keyword evidence="2" id="KW-1185">Reference proteome</keyword>
<dbReference type="Proteomes" id="UP000623467">
    <property type="component" value="Unassembled WGS sequence"/>
</dbReference>
<dbReference type="SUPFAM" id="SSF48576">
    <property type="entry name" value="Terpenoid synthases"/>
    <property type="match status" value="1"/>
</dbReference>
<dbReference type="InterPro" id="IPR008949">
    <property type="entry name" value="Isoprenoid_synthase_dom_sf"/>
</dbReference>
<evidence type="ECO:0000313" key="2">
    <source>
        <dbReference type="Proteomes" id="UP000623467"/>
    </source>
</evidence>
<comment type="caution">
    <text evidence="1">The sequence shown here is derived from an EMBL/GenBank/DDBJ whole genome shotgun (WGS) entry which is preliminary data.</text>
</comment>
<gene>
    <name evidence="1" type="ORF">MSAN_01967600</name>
</gene>
<sequence length="154" mass="17253">MSVSKSVQQKFSIFTVLDSPPYLRLKSGVAEAYAAGIFKATESQSLPLQKYIKAIPDLAFYINVINDILSFHKEEIAGETYNLIHLRTRSLSSSGVPGTGPNGEWTPYDTLRLLCDEVIEATHRIDGLLRLDECEREKCGARGSRVMSTRWISR</sequence>
<dbReference type="AlphaFoldDB" id="A0A8H6XLJ2"/>
<protein>
    <submittedName>
        <fullName evidence="1">Terpenoid synthase</fullName>
    </submittedName>
</protein>
<organism evidence="1 2">
    <name type="scientific">Mycena sanguinolenta</name>
    <dbReference type="NCBI Taxonomy" id="230812"/>
    <lineage>
        <taxon>Eukaryota</taxon>
        <taxon>Fungi</taxon>
        <taxon>Dikarya</taxon>
        <taxon>Basidiomycota</taxon>
        <taxon>Agaricomycotina</taxon>
        <taxon>Agaricomycetes</taxon>
        <taxon>Agaricomycetidae</taxon>
        <taxon>Agaricales</taxon>
        <taxon>Marasmiineae</taxon>
        <taxon>Mycenaceae</taxon>
        <taxon>Mycena</taxon>
    </lineage>
</organism>
<dbReference type="OrthoDB" id="2998174at2759"/>
<proteinExistence type="predicted"/>
<accession>A0A8H6XLJ2</accession>
<dbReference type="EMBL" id="JACAZH010000022">
    <property type="protein sequence ID" value="KAF7343863.1"/>
    <property type="molecule type" value="Genomic_DNA"/>
</dbReference>
<reference evidence="1" key="1">
    <citation type="submission" date="2020-05" db="EMBL/GenBank/DDBJ databases">
        <title>Mycena genomes resolve the evolution of fungal bioluminescence.</title>
        <authorList>
            <person name="Tsai I.J."/>
        </authorList>
    </citation>
    <scope>NUCLEOTIDE SEQUENCE</scope>
    <source>
        <strain evidence="1">160909Yilan</strain>
    </source>
</reference>
<name>A0A8H6XLJ2_9AGAR</name>